<feature type="coiled-coil region" evidence="1">
    <location>
        <begin position="57"/>
        <end position="91"/>
    </location>
</feature>
<dbReference type="EMBL" id="JBHSOG010000030">
    <property type="protein sequence ID" value="MFC5769513.1"/>
    <property type="molecule type" value="Genomic_DNA"/>
</dbReference>
<organism evidence="2 3">
    <name type="scientific">Thauera sinica</name>
    <dbReference type="NCBI Taxonomy" id="2665146"/>
    <lineage>
        <taxon>Bacteria</taxon>
        <taxon>Pseudomonadati</taxon>
        <taxon>Pseudomonadota</taxon>
        <taxon>Betaproteobacteria</taxon>
        <taxon>Rhodocyclales</taxon>
        <taxon>Zoogloeaceae</taxon>
        <taxon>Thauera</taxon>
    </lineage>
</organism>
<name>A0ABW1AQD1_9RHOO</name>
<dbReference type="Pfam" id="PF19940">
    <property type="entry name" value="DUF6402"/>
    <property type="match status" value="2"/>
</dbReference>
<dbReference type="Proteomes" id="UP001595974">
    <property type="component" value="Unassembled WGS sequence"/>
</dbReference>
<keyword evidence="3" id="KW-1185">Reference proteome</keyword>
<accession>A0ABW1AQD1</accession>
<gene>
    <name evidence="2" type="ORF">ACFPTN_09005</name>
</gene>
<protein>
    <submittedName>
        <fullName evidence="2">DUF6402 family protein</fullName>
    </submittedName>
</protein>
<keyword evidence="1" id="KW-0175">Coiled coil</keyword>
<reference evidence="3" key="1">
    <citation type="journal article" date="2019" name="Int. J. Syst. Evol. Microbiol.">
        <title>The Global Catalogue of Microorganisms (GCM) 10K type strain sequencing project: providing services to taxonomists for standard genome sequencing and annotation.</title>
        <authorList>
            <consortium name="The Broad Institute Genomics Platform"/>
            <consortium name="The Broad Institute Genome Sequencing Center for Infectious Disease"/>
            <person name="Wu L."/>
            <person name="Ma J."/>
        </authorList>
    </citation>
    <scope>NUCLEOTIDE SEQUENCE [LARGE SCALE GENOMIC DNA]</scope>
    <source>
        <strain evidence="3">SHR3</strain>
    </source>
</reference>
<proteinExistence type="predicted"/>
<evidence type="ECO:0000256" key="1">
    <source>
        <dbReference type="SAM" id="Coils"/>
    </source>
</evidence>
<evidence type="ECO:0000313" key="3">
    <source>
        <dbReference type="Proteomes" id="UP001595974"/>
    </source>
</evidence>
<dbReference type="InterPro" id="IPR045646">
    <property type="entry name" value="DUF6402"/>
</dbReference>
<dbReference type="RefSeq" id="WP_157748471.1">
    <property type="nucleotide sequence ID" value="NZ_JBHSOG010000030.1"/>
</dbReference>
<evidence type="ECO:0000313" key="2">
    <source>
        <dbReference type="EMBL" id="MFC5769513.1"/>
    </source>
</evidence>
<comment type="caution">
    <text evidence="2">The sequence shown here is derived from an EMBL/GenBank/DDBJ whole genome shotgun (WGS) entry which is preliminary data.</text>
</comment>
<sequence length="364" mass="41817">MPFYINEIPDVMKGMGWNIAAALMFQWFSNPVYKMPIEMRSGKKERPLPPEELQRNHEEVVKSIRKYEEDKRKYKKEIEIAERIASEREKNRKSIDDLDMWEPNRSVYYGEERTVAEDLVELDPMELTPDQYNDSIVSMQWYLGFPRARDILFNGKVIGISELRGAWATENGVKLLVRRLMKAGWKPNQKLSFSLGSINMGARQLDSICQVNRADHSDNRLVVDELLGALGTCTIKIAVVGSTSWLPFMGNFFNVKKIGIYLRDTYDFNGLHEVLGLWDKSKCYSFGEVPWKSILDSYSMGAQILFGDGKTRSNVLTGNAVLVTNAEFRRWQDVKQQGGDFVVYSKDVLWVDPPKGGERIYLPA</sequence>